<dbReference type="GO" id="GO:0005634">
    <property type="term" value="C:nucleus"/>
    <property type="evidence" value="ECO:0007669"/>
    <property type="project" value="UniProtKB-SubCell"/>
</dbReference>
<dbReference type="Proteomes" id="UP000677803">
    <property type="component" value="Unassembled WGS sequence"/>
</dbReference>
<evidence type="ECO:0000256" key="1">
    <source>
        <dbReference type="ARBA" id="ARBA00003263"/>
    </source>
</evidence>
<name>A0A8S4ACE3_9TELE</name>
<comment type="similarity">
    <text evidence="3">Belongs to the Abd-B homeobox family.</text>
</comment>
<keyword evidence="4" id="KW-0217">Developmental protein</keyword>
<reference evidence="8" key="1">
    <citation type="submission" date="2021-05" db="EMBL/GenBank/DDBJ databases">
        <authorList>
            <person name="Tigano A."/>
        </authorList>
    </citation>
    <scope>NUCLEOTIDE SEQUENCE</scope>
</reference>
<evidence type="ECO:0000256" key="5">
    <source>
        <dbReference type="ARBA" id="ARBA00023015"/>
    </source>
</evidence>
<feature type="region of interest" description="Disordered" evidence="7">
    <location>
        <begin position="161"/>
        <end position="254"/>
    </location>
</feature>
<dbReference type="AlphaFoldDB" id="A0A8S4ACE3"/>
<evidence type="ECO:0000313" key="8">
    <source>
        <dbReference type="EMBL" id="CAG5865614.1"/>
    </source>
</evidence>
<protein>
    <submittedName>
        <fullName evidence="8">(Atlantic silverside) hypothetical protein</fullName>
    </submittedName>
</protein>
<proteinExistence type="inferred from homology"/>
<evidence type="ECO:0000256" key="6">
    <source>
        <dbReference type="ARBA" id="ARBA00023163"/>
    </source>
</evidence>
<evidence type="ECO:0000313" key="9">
    <source>
        <dbReference type="Proteomes" id="UP000677803"/>
    </source>
</evidence>
<dbReference type="PANTHER" id="PTHR45874:SF5">
    <property type="entry name" value="HOMEOBOX PROTEIN HOX-D10"/>
    <property type="match status" value="1"/>
</dbReference>
<dbReference type="OrthoDB" id="6159439at2759"/>
<accession>A0A8S4ACE3</accession>
<comment type="subcellular location">
    <subcellularLocation>
        <location evidence="2">Nucleus</location>
    </subcellularLocation>
</comment>
<evidence type="ECO:0000256" key="3">
    <source>
        <dbReference type="ARBA" id="ARBA00006317"/>
    </source>
</evidence>
<keyword evidence="6" id="KW-0804">Transcription</keyword>
<dbReference type="EMBL" id="CAJRST010001113">
    <property type="protein sequence ID" value="CAG5865614.1"/>
    <property type="molecule type" value="Genomic_DNA"/>
</dbReference>
<feature type="compositionally biased region" description="Polar residues" evidence="7">
    <location>
        <begin position="203"/>
        <end position="212"/>
    </location>
</feature>
<evidence type="ECO:0000256" key="2">
    <source>
        <dbReference type="ARBA" id="ARBA00004123"/>
    </source>
</evidence>
<dbReference type="GO" id="GO:0000981">
    <property type="term" value="F:DNA-binding transcription factor activity, RNA polymerase II-specific"/>
    <property type="evidence" value="ECO:0007669"/>
    <property type="project" value="TreeGrafter"/>
</dbReference>
<sequence length="262" mass="28658">MSFPSSSPAANPFLVDSLIGACRTDSFYSNSNMYMPSGSDMGTYGMQTCGLLPSFGKRGEVNHQNTAMNVHSYIPQIDNWTDPSRPCRIEPPIQMSNCTFSQSIKEESNCCMYSDKRVQKVSSPEVPAYSNVIAEPCPVDGPEIPVPGYFRLSQTYANGKHPDNYCHDPASPKPTLMQLSRVTPKPQPSSSDFVEEDKKIQEVPQNPETTRTPALAESPDPKSSSVEKTCPVEAPVSSPELQQKEGKGGFGNNESFYLVALS</sequence>
<comment type="function">
    <text evidence="1">Sequence-specific transcription factor which is part of a developmental regulatory system that provides cells with specific positional identities on the anterior-posterior axis.</text>
</comment>
<evidence type="ECO:0000256" key="7">
    <source>
        <dbReference type="SAM" id="MobiDB-lite"/>
    </source>
</evidence>
<keyword evidence="9" id="KW-1185">Reference proteome</keyword>
<keyword evidence="5" id="KW-0805">Transcription regulation</keyword>
<comment type="caution">
    <text evidence="8">The sequence shown here is derived from an EMBL/GenBank/DDBJ whole genome shotgun (WGS) entry which is preliminary data.</text>
</comment>
<dbReference type="PANTHER" id="PTHR45874">
    <property type="entry name" value="HOMEOBOX PROTEIN ABDOMINAL-B"/>
    <property type="match status" value="1"/>
</dbReference>
<evidence type="ECO:0000256" key="4">
    <source>
        <dbReference type="ARBA" id="ARBA00022473"/>
    </source>
</evidence>
<organism evidence="8 9">
    <name type="scientific">Menidia menidia</name>
    <name type="common">Atlantic silverside</name>
    <dbReference type="NCBI Taxonomy" id="238744"/>
    <lineage>
        <taxon>Eukaryota</taxon>
        <taxon>Metazoa</taxon>
        <taxon>Chordata</taxon>
        <taxon>Craniata</taxon>
        <taxon>Vertebrata</taxon>
        <taxon>Euteleostomi</taxon>
        <taxon>Actinopterygii</taxon>
        <taxon>Neopterygii</taxon>
        <taxon>Teleostei</taxon>
        <taxon>Neoteleostei</taxon>
        <taxon>Acanthomorphata</taxon>
        <taxon>Ovalentaria</taxon>
        <taxon>Atherinomorphae</taxon>
        <taxon>Atheriniformes</taxon>
        <taxon>Atherinopsidae</taxon>
        <taxon>Menidiinae</taxon>
        <taxon>Menidia</taxon>
    </lineage>
</organism>
<dbReference type="InterPro" id="IPR046333">
    <property type="entry name" value="HXA10/ABDB-like"/>
</dbReference>
<gene>
    <name evidence="8" type="ORF">MMEN_LOCUS2270</name>
</gene>
<dbReference type="GO" id="GO:0000978">
    <property type="term" value="F:RNA polymerase II cis-regulatory region sequence-specific DNA binding"/>
    <property type="evidence" value="ECO:0007669"/>
    <property type="project" value="TreeGrafter"/>
</dbReference>